<dbReference type="SUPFAM" id="SSF46689">
    <property type="entry name" value="Homeodomain-like"/>
    <property type="match status" value="1"/>
</dbReference>
<dbReference type="InterPro" id="IPR009057">
    <property type="entry name" value="Homeodomain-like_sf"/>
</dbReference>
<dbReference type="PANTHER" id="PTHR30055:SF226">
    <property type="entry name" value="HTH-TYPE TRANSCRIPTIONAL REGULATOR PKSA"/>
    <property type="match status" value="1"/>
</dbReference>
<evidence type="ECO:0000256" key="2">
    <source>
        <dbReference type="PROSITE-ProRule" id="PRU00335"/>
    </source>
</evidence>
<protein>
    <submittedName>
        <fullName evidence="4">TetR/AcrR family transcriptional regulator</fullName>
    </submittedName>
</protein>
<name>A0A9D7XH20_9BACT</name>
<dbReference type="InterPro" id="IPR050109">
    <property type="entry name" value="HTH-type_TetR-like_transc_reg"/>
</dbReference>
<dbReference type="GO" id="GO:0003700">
    <property type="term" value="F:DNA-binding transcription factor activity"/>
    <property type="evidence" value="ECO:0007669"/>
    <property type="project" value="TreeGrafter"/>
</dbReference>
<dbReference type="PANTHER" id="PTHR30055">
    <property type="entry name" value="HTH-TYPE TRANSCRIPTIONAL REGULATOR RUTR"/>
    <property type="match status" value="1"/>
</dbReference>
<feature type="domain" description="HTH tetR-type" evidence="3">
    <location>
        <begin position="17"/>
        <end position="77"/>
    </location>
</feature>
<gene>
    <name evidence="4" type="ORF">IPP58_10410</name>
</gene>
<dbReference type="Gene3D" id="1.10.357.10">
    <property type="entry name" value="Tetracycline Repressor, domain 2"/>
    <property type="match status" value="1"/>
</dbReference>
<evidence type="ECO:0000259" key="3">
    <source>
        <dbReference type="PROSITE" id="PS50977"/>
    </source>
</evidence>
<dbReference type="EMBL" id="JADKIO010000008">
    <property type="protein sequence ID" value="MBK9796891.1"/>
    <property type="molecule type" value="Genomic_DNA"/>
</dbReference>
<organism evidence="4 5">
    <name type="scientific">Candidatus Geothrix skivensis</name>
    <dbReference type="NCBI Taxonomy" id="2954439"/>
    <lineage>
        <taxon>Bacteria</taxon>
        <taxon>Pseudomonadati</taxon>
        <taxon>Acidobacteriota</taxon>
        <taxon>Holophagae</taxon>
        <taxon>Holophagales</taxon>
        <taxon>Holophagaceae</taxon>
        <taxon>Geothrix</taxon>
    </lineage>
</organism>
<evidence type="ECO:0000313" key="5">
    <source>
        <dbReference type="Proteomes" id="UP000886657"/>
    </source>
</evidence>
<proteinExistence type="predicted"/>
<dbReference type="Pfam" id="PF00440">
    <property type="entry name" value="TetR_N"/>
    <property type="match status" value="1"/>
</dbReference>
<dbReference type="PRINTS" id="PR00455">
    <property type="entry name" value="HTHTETR"/>
</dbReference>
<feature type="DNA-binding region" description="H-T-H motif" evidence="2">
    <location>
        <begin position="40"/>
        <end position="59"/>
    </location>
</feature>
<dbReference type="AlphaFoldDB" id="A0A9D7XH20"/>
<evidence type="ECO:0000256" key="1">
    <source>
        <dbReference type="ARBA" id="ARBA00023125"/>
    </source>
</evidence>
<accession>A0A9D7XH20</accession>
<evidence type="ECO:0000313" key="4">
    <source>
        <dbReference type="EMBL" id="MBK9796891.1"/>
    </source>
</evidence>
<dbReference type="PROSITE" id="PS01081">
    <property type="entry name" value="HTH_TETR_1"/>
    <property type="match status" value="1"/>
</dbReference>
<dbReference type="InterPro" id="IPR023772">
    <property type="entry name" value="DNA-bd_HTH_TetR-type_CS"/>
</dbReference>
<comment type="caution">
    <text evidence="4">The sequence shown here is derived from an EMBL/GenBank/DDBJ whole genome shotgun (WGS) entry which is preliminary data.</text>
</comment>
<dbReference type="PROSITE" id="PS50977">
    <property type="entry name" value="HTH_TETR_2"/>
    <property type="match status" value="1"/>
</dbReference>
<sequence>MSAQETRLKQTQEKKSERSRGLILEAALQLFSKHGYRGTSIREIAEGAGLSTGNVYHHFPDKETLFRTLLDQYWEAIDTPDFPFNKALAAGAFPNDLEALAEAARESVSAYRRHVALIYVDVVEFDGTHIRKFYSDMSDRFATFLSRRFPDGSLEDQLAPGLNPSTALMVASRVFLHYFAVEILFGVPNQLGRETPEALKEISKILRRGLLKPESPIK</sequence>
<reference evidence="4" key="1">
    <citation type="submission" date="2020-10" db="EMBL/GenBank/DDBJ databases">
        <title>Connecting structure to function with the recovery of over 1000 high-quality activated sludge metagenome-assembled genomes encoding full-length rRNA genes using long-read sequencing.</title>
        <authorList>
            <person name="Singleton C.M."/>
            <person name="Petriglieri F."/>
            <person name="Kristensen J.M."/>
            <person name="Kirkegaard R.H."/>
            <person name="Michaelsen T.Y."/>
            <person name="Andersen M.H."/>
            <person name="Karst S.M."/>
            <person name="Dueholm M.S."/>
            <person name="Nielsen P.H."/>
            <person name="Albertsen M."/>
        </authorList>
    </citation>
    <scope>NUCLEOTIDE SEQUENCE</scope>
    <source>
        <strain evidence="4">Skiv_18-Q3-R9-52_MAXAC.067</strain>
    </source>
</reference>
<dbReference type="Proteomes" id="UP000886657">
    <property type="component" value="Unassembled WGS sequence"/>
</dbReference>
<keyword evidence="1 2" id="KW-0238">DNA-binding</keyword>
<dbReference type="GO" id="GO:0000976">
    <property type="term" value="F:transcription cis-regulatory region binding"/>
    <property type="evidence" value="ECO:0007669"/>
    <property type="project" value="TreeGrafter"/>
</dbReference>
<dbReference type="InterPro" id="IPR001647">
    <property type="entry name" value="HTH_TetR"/>
</dbReference>